<reference evidence="4 5" key="1">
    <citation type="submission" date="2019-05" db="EMBL/GenBank/DDBJ databases">
        <title>Emergence of the Ug99 lineage of the wheat stem rust pathogen through somatic hybridization.</title>
        <authorList>
            <person name="Li F."/>
            <person name="Upadhyaya N.M."/>
            <person name="Sperschneider J."/>
            <person name="Matny O."/>
            <person name="Nguyen-Phuc H."/>
            <person name="Mago R."/>
            <person name="Raley C."/>
            <person name="Miller M.E."/>
            <person name="Silverstein K.A.T."/>
            <person name="Henningsen E."/>
            <person name="Hirsch C.D."/>
            <person name="Visser B."/>
            <person name="Pretorius Z.A."/>
            <person name="Steffenson B.J."/>
            <person name="Schwessinger B."/>
            <person name="Dodds P.N."/>
            <person name="Figueroa M."/>
        </authorList>
    </citation>
    <scope>NUCLEOTIDE SEQUENCE [LARGE SCALE GENOMIC DNA]</scope>
    <source>
        <strain evidence="2">21-0</strain>
        <strain evidence="3 5">Ug99</strain>
    </source>
</reference>
<sequence>MPHLVVGGWSAPATQPTGLFLTPSPGGPTPAPSANPKPAPTAYGQPENAIYATKNSTVAGPESP</sequence>
<dbReference type="EMBL" id="VSWC01000001">
    <property type="protein sequence ID" value="KAA1118809.1"/>
    <property type="molecule type" value="Genomic_DNA"/>
</dbReference>
<organism evidence="2 4">
    <name type="scientific">Puccinia graminis f. sp. tritici</name>
    <dbReference type="NCBI Taxonomy" id="56615"/>
    <lineage>
        <taxon>Eukaryota</taxon>
        <taxon>Fungi</taxon>
        <taxon>Dikarya</taxon>
        <taxon>Basidiomycota</taxon>
        <taxon>Pucciniomycotina</taxon>
        <taxon>Pucciniomycetes</taxon>
        <taxon>Pucciniales</taxon>
        <taxon>Pucciniaceae</taxon>
        <taxon>Puccinia</taxon>
    </lineage>
</organism>
<proteinExistence type="predicted"/>
<name>A0A5B0R095_PUCGR</name>
<gene>
    <name evidence="2" type="ORF">PGT21_006819</name>
    <name evidence="3" type="ORF">PGTUg99_022723</name>
</gene>
<dbReference type="EMBL" id="VDEP01000039">
    <property type="protein sequence ID" value="KAA1135408.1"/>
    <property type="molecule type" value="Genomic_DNA"/>
</dbReference>
<dbReference type="AlphaFoldDB" id="A0A5B0R095"/>
<protein>
    <submittedName>
        <fullName evidence="2">Uncharacterized protein</fullName>
    </submittedName>
</protein>
<comment type="caution">
    <text evidence="2">The sequence shown here is derived from an EMBL/GenBank/DDBJ whole genome shotgun (WGS) entry which is preliminary data.</text>
</comment>
<keyword evidence="4" id="KW-1185">Reference proteome</keyword>
<feature type="region of interest" description="Disordered" evidence="1">
    <location>
        <begin position="1"/>
        <end position="64"/>
    </location>
</feature>
<evidence type="ECO:0000313" key="4">
    <source>
        <dbReference type="Proteomes" id="UP000324748"/>
    </source>
</evidence>
<evidence type="ECO:0000313" key="3">
    <source>
        <dbReference type="EMBL" id="KAA1135408.1"/>
    </source>
</evidence>
<dbReference type="Proteomes" id="UP000325313">
    <property type="component" value="Unassembled WGS sequence"/>
</dbReference>
<evidence type="ECO:0000313" key="5">
    <source>
        <dbReference type="Proteomes" id="UP000325313"/>
    </source>
</evidence>
<dbReference type="Proteomes" id="UP000324748">
    <property type="component" value="Unassembled WGS sequence"/>
</dbReference>
<evidence type="ECO:0000256" key="1">
    <source>
        <dbReference type="SAM" id="MobiDB-lite"/>
    </source>
</evidence>
<evidence type="ECO:0000313" key="2">
    <source>
        <dbReference type="EMBL" id="KAA1118809.1"/>
    </source>
</evidence>
<feature type="compositionally biased region" description="Pro residues" evidence="1">
    <location>
        <begin position="25"/>
        <end position="39"/>
    </location>
</feature>
<accession>A0A5B0R095</accession>